<protein>
    <submittedName>
        <fullName evidence="1">Major tail protein</fullName>
    </submittedName>
</protein>
<dbReference type="NCBIfam" id="TIGR01603">
    <property type="entry name" value="maj_tail_phi13"/>
    <property type="match status" value="1"/>
</dbReference>
<dbReference type="InterPro" id="IPR006490">
    <property type="entry name" value="Maj_tail_phi13"/>
</dbReference>
<evidence type="ECO:0000313" key="1">
    <source>
        <dbReference type="EMBL" id="DAD77403.1"/>
    </source>
</evidence>
<organism evidence="1">
    <name type="scientific">Siphoviridae sp. ctulf7</name>
    <dbReference type="NCBI Taxonomy" id="2826505"/>
    <lineage>
        <taxon>Viruses</taxon>
        <taxon>Duplodnaviria</taxon>
        <taxon>Heunggongvirae</taxon>
        <taxon>Uroviricota</taxon>
        <taxon>Caudoviricetes</taxon>
    </lineage>
</organism>
<accession>A0A8S5M5V7</accession>
<sequence length="207" mass="22749">MAITNKKPPIKETVGALYYCFNTEDESGEWTNTFDEAVTKSNVVKNVSVTENGDSTNVYASGETYDTISDVSSIDNEVEVVAFNASDLYKMRGDTVAENGLVLSGAPSDRPFFAYGKVVKLRGGNFRYEWYPKCKLTENTDDVATKEESFSEQTDKVTIRAYPFDESGNIKVMVDSTATKIPTTLTEEKFFAKPILTSADLTTAIGG</sequence>
<reference evidence="1" key="1">
    <citation type="journal article" date="2021" name="Proc. Natl. Acad. Sci. U.S.A.">
        <title>A Catalog of Tens of Thousands of Viruses from Human Metagenomes Reveals Hidden Associations with Chronic Diseases.</title>
        <authorList>
            <person name="Tisza M.J."/>
            <person name="Buck C.B."/>
        </authorList>
    </citation>
    <scope>NUCLEOTIDE SEQUENCE</scope>
    <source>
        <strain evidence="1">Ctulf7</strain>
    </source>
</reference>
<proteinExistence type="predicted"/>
<name>A0A8S5M5V7_9CAUD</name>
<dbReference type="EMBL" id="BK014825">
    <property type="protein sequence ID" value="DAD77403.1"/>
    <property type="molecule type" value="Genomic_DNA"/>
</dbReference>